<organism evidence="2 3">
    <name type="scientific">Aliiroseovarius halocynthiae</name>
    <dbReference type="NCBI Taxonomy" id="985055"/>
    <lineage>
        <taxon>Bacteria</taxon>
        <taxon>Pseudomonadati</taxon>
        <taxon>Pseudomonadota</taxon>
        <taxon>Alphaproteobacteria</taxon>
        <taxon>Rhodobacterales</taxon>
        <taxon>Paracoccaceae</taxon>
        <taxon>Aliiroseovarius</taxon>
    </lineage>
</organism>
<keyword evidence="3" id="KW-1185">Reference proteome</keyword>
<gene>
    <name evidence="2" type="ORF">FIL88_01170</name>
</gene>
<evidence type="ECO:0000259" key="1">
    <source>
        <dbReference type="Pfam" id="PF13649"/>
    </source>
</evidence>
<protein>
    <submittedName>
        <fullName evidence="2">FkbM family methyltransferase</fullName>
    </submittedName>
</protein>
<dbReference type="GO" id="GO:0008168">
    <property type="term" value="F:methyltransferase activity"/>
    <property type="evidence" value="ECO:0007669"/>
    <property type="project" value="UniProtKB-KW"/>
</dbReference>
<dbReference type="CDD" id="cd02440">
    <property type="entry name" value="AdoMet_MTases"/>
    <property type="match status" value="1"/>
</dbReference>
<dbReference type="GO" id="GO:0032259">
    <property type="term" value="P:methylation"/>
    <property type="evidence" value="ECO:0007669"/>
    <property type="project" value="UniProtKB-KW"/>
</dbReference>
<dbReference type="InterPro" id="IPR006342">
    <property type="entry name" value="FkbM_mtfrase"/>
</dbReference>
<proteinExistence type="predicted"/>
<reference evidence="2 3" key="1">
    <citation type="submission" date="2019-06" db="EMBL/GenBank/DDBJ databases">
        <title>A novel species of marine bacteria.</title>
        <authorList>
            <person name="Wang Y."/>
        </authorList>
    </citation>
    <scope>NUCLEOTIDE SEQUENCE [LARGE SCALE GENOMIC DNA]</scope>
    <source>
        <strain evidence="2 3">MA1-10</strain>
    </source>
</reference>
<sequence>MGKRMPQFKLDGLILKIPRNCMNDNIQEAINLGQYEQNETKALHRHITPDDRVLDLGGGVGYIALQAARIVGAQNVTTVEASPAMHKAIGDNAEKNGLDALRVVHGAVVPDSHKGDAVQFEVLPGFWASSIAAEGGKKKKASTLVDVPALKFGELQTRSMPTVISMDIEGAELDLAQCVWRPEVRIVIMEVHPNRYGLHALRQLVSSMFANGFGPMPWGTRGSVMVFTRLDAPTGQ</sequence>
<dbReference type="AlphaFoldDB" id="A0A545SYH4"/>
<dbReference type="InterPro" id="IPR041698">
    <property type="entry name" value="Methyltransf_25"/>
</dbReference>
<dbReference type="EMBL" id="VICH01000002">
    <property type="protein sequence ID" value="TQV70012.1"/>
    <property type="molecule type" value="Genomic_DNA"/>
</dbReference>
<dbReference type="Gene3D" id="3.40.50.150">
    <property type="entry name" value="Vaccinia Virus protein VP39"/>
    <property type="match status" value="1"/>
</dbReference>
<keyword evidence="2" id="KW-0489">Methyltransferase</keyword>
<dbReference type="InterPro" id="IPR029063">
    <property type="entry name" value="SAM-dependent_MTases_sf"/>
</dbReference>
<comment type="caution">
    <text evidence="2">The sequence shown here is derived from an EMBL/GenBank/DDBJ whole genome shotgun (WGS) entry which is preliminary data.</text>
</comment>
<dbReference type="SUPFAM" id="SSF53335">
    <property type="entry name" value="S-adenosyl-L-methionine-dependent methyltransferases"/>
    <property type="match status" value="1"/>
</dbReference>
<evidence type="ECO:0000313" key="2">
    <source>
        <dbReference type="EMBL" id="TQV70012.1"/>
    </source>
</evidence>
<dbReference type="Pfam" id="PF13649">
    <property type="entry name" value="Methyltransf_25"/>
    <property type="match status" value="1"/>
</dbReference>
<dbReference type="Proteomes" id="UP000315816">
    <property type="component" value="Unassembled WGS sequence"/>
</dbReference>
<keyword evidence="2" id="KW-0808">Transferase</keyword>
<feature type="domain" description="Methyltransferase" evidence="1">
    <location>
        <begin position="53"/>
        <end position="108"/>
    </location>
</feature>
<dbReference type="OrthoDB" id="456767at2"/>
<accession>A0A545SYH4</accession>
<dbReference type="NCBIfam" id="TIGR01444">
    <property type="entry name" value="fkbM_fam"/>
    <property type="match status" value="1"/>
</dbReference>
<name>A0A545SYH4_9RHOB</name>
<evidence type="ECO:0000313" key="3">
    <source>
        <dbReference type="Proteomes" id="UP000315816"/>
    </source>
</evidence>